<evidence type="ECO:0000256" key="8">
    <source>
        <dbReference type="ARBA" id="ARBA00022618"/>
    </source>
</evidence>
<evidence type="ECO:0000256" key="15">
    <source>
        <dbReference type="ARBA" id="ARBA00023306"/>
    </source>
</evidence>
<comment type="subcellular location">
    <subcellularLocation>
        <location evidence="3">Chromosome</location>
        <location evidence="3">Centromere</location>
        <location evidence="3">Kinetochore</location>
    </subcellularLocation>
    <subcellularLocation>
        <location evidence="2">Cytoplasm</location>
        <location evidence="2">Cytoskeleton</location>
        <location evidence="2">Spindle</location>
    </subcellularLocation>
    <subcellularLocation>
        <location evidence="1">Nucleus</location>
    </subcellularLocation>
</comment>
<dbReference type="OrthoDB" id="5573898at2759"/>
<evidence type="ECO:0000256" key="17">
    <source>
        <dbReference type="SAM" id="MobiDB-lite"/>
    </source>
</evidence>
<dbReference type="GO" id="GO:0042729">
    <property type="term" value="C:DASH complex"/>
    <property type="evidence" value="ECO:0007669"/>
    <property type="project" value="InterPro"/>
</dbReference>
<evidence type="ECO:0000256" key="4">
    <source>
        <dbReference type="ARBA" id="ARBA00010731"/>
    </source>
</evidence>
<dbReference type="PANTHER" id="PTHR28200">
    <property type="entry name" value="DASH COMPLEX SUBUNIT ASK1"/>
    <property type="match status" value="1"/>
</dbReference>
<dbReference type="RefSeq" id="XP_040723930.1">
    <property type="nucleotide sequence ID" value="XM_040871445.1"/>
</dbReference>
<evidence type="ECO:0000256" key="7">
    <source>
        <dbReference type="ARBA" id="ARBA00022490"/>
    </source>
</evidence>
<protein>
    <recommendedName>
        <fullName evidence="5">DASH complex subunit ASK1</fullName>
    </recommendedName>
</protein>
<accession>A0A1Y2F6S3</accession>
<evidence type="ECO:0000256" key="10">
    <source>
        <dbReference type="ARBA" id="ARBA00022776"/>
    </source>
</evidence>
<evidence type="ECO:0000256" key="5">
    <source>
        <dbReference type="ARBA" id="ARBA00014520"/>
    </source>
</evidence>
<evidence type="ECO:0000256" key="3">
    <source>
        <dbReference type="ARBA" id="ARBA00004629"/>
    </source>
</evidence>
<evidence type="ECO:0000256" key="6">
    <source>
        <dbReference type="ARBA" id="ARBA00022454"/>
    </source>
</evidence>
<feature type="region of interest" description="Disordered" evidence="17">
    <location>
        <begin position="234"/>
        <end position="265"/>
    </location>
</feature>
<evidence type="ECO:0000256" key="9">
    <source>
        <dbReference type="ARBA" id="ARBA00022701"/>
    </source>
</evidence>
<keyword evidence="14" id="KW-0539">Nucleus</keyword>
<evidence type="ECO:0000256" key="1">
    <source>
        <dbReference type="ARBA" id="ARBA00004123"/>
    </source>
</evidence>
<evidence type="ECO:0000256" key="14">
    <source>
        <dbReference type="ARBA" id="ARBA00023242"/>
    </source>
</evidence>
<dbReference type="Pfam" id="PF08655">
    <property type="entry name" value="DASH_Ask1"/>
    <property type="match status" value="1"/>
</dbReference>
<dbReference type="AlphaFoldDB" id="A0A1Y2F6S3"/>
<comment type="caution">
    <text evidence="18">The sequence shown here is derived from an EMBL/GenBank/DDBJ whole genome shotgun (WGS) entry which is preliminary data.</text>
</comment>
<feature type="region of interest" description="Disordered" evidence="17">
    <location>
        <begin position="99"/>
        <end position="190"/>
    </location>
</feature>
<keyword evidence="9" id="KW-0493">Microtubule</keyword>
<feature type="compositionally biased region" description="Basic and acidic residues" evidence="17">
    <location>
        <begin position="121"/>
        <end position="134"/>
    </location>
</feature>
<organism evidence="18 19">
    <name type="scientific">Protomyces lactucae-debilis</name>
    <dbReference type="NCBI Taxonomy" id="2754530"/>
    <lineage>
        <taxon>Eukaryota</taxon>
        <taxon>Fungi</taxon>
        <taxon>Dikarya</taxon>
        <taxon>Ascomycota</taxon>
        <taxon>Taphrinomycotina</taxon>
        <taxon>Taphrinomycetes</taxon>
        <taxon>Taphrinales</taxon>
        <taxon>Protomycetaceae</taxon>
        <taxon>Protomyces</taxon>
    </lineage>
</organism>
<evidence type="ECO:0000256" key="11">
    <source>
        <dbReference type="ARBA" id="ARBA00022829"/>
    </source>
</evidence>
<dbReference type="PANTHER" id="PTHR28200:SF1">
    <property type="entry name" value="DASH COMPLEX SUBUNIT ASK1"/>
    <property type="match status" value="1"/>
</dbReference>
<keyword evidence="16" id="KW-0137">Centromere</keyword>
<evidence type="ECO:0000256" key="13">
    <source>
        <dbReference type="ARBA" id="ARBA00023212"/>
    </source>
</evidence>
<keyword evidence="19" id="KW-1185">Reference proteome</keyword>
<name>A0A1Y2F6S3_PROLT</name>
<dbReference type="GO" id="GO:0005874">
    <property type="term" value="C:microtubule"/>
    <property type="evidence" value="ECO:0007669"/>
    <property type="project" value="UniProtKB-KW"/>
</dbReference>
<dbReference type="GO" id="GO:0044732">
    <property type="term" value="C:mitotic spindle pole body"/>
    <property type="evidence" value="ECO:0007669"/>
    <property type="project" value="TreeGrafter"/>
</dbReference>
<keyword evidence="15" id="KW-0131">Cell cycle</keyword>
<sequence length="293" mass="32589">MASDLERLERLEQSITQLLYSIDGSFAASHRIITASILPIVEQYAEHSAGVWQHAKFWKEFFEQSASVTVSGYVETPGEYYDGSPQDASMLDHEETRRTPIAHNRSGNATAQSPLDLTGEEDSRRASDEFESRLELQTPLRHAVDLTTSSPGSAPEGLHQEQDESSTPTGSPSYYKEATPMTGKSTSKRQDKLLHRVLDTNWRVQATPLKSIYHSTSPIDSPHLSRDVGRMSLTDNARSGRYDDMDDDVSSMGQASPPVTMAFSLPPSKLLRTPAKEAARHMSTESRRWQFSG</sequence>
<keyword evidence="12" id="KW-0995">Kinetochore</keyword>
<proteinExistence type="inferred from homology"/>
<keyword evidence="10" id="KW-0498">Mitosis</keyword>
<evidence type="ECO:0000256" key="16">
    <source>
        <dbReference type="ARBA" id="ARBA00023328"/>
    </source>
</evidence>
<dbReference type="EMBL" id="MCFI01000015">
    <property type="protein sequence ID" value="ORY79559.1"/>
    <property type="molecule type" value="Genomic_DNA"/>
</dbReference>
<gene>
    <name evidence="18" type="ORF">BCR37DRAFT_394280</name>
</gene>
<dbReference type="GO" id="GO:0051301">
    <property type="term" value="P:cell division"/>
    <property type="evidence" value="ECO:0007669"/>
    <property type="project" value="UniProtKB-KW"/>
</dbReference>
<evidence type="ECO:0000256" key="2">
    <source>
        <dbReference type="ARBA" id="ARBA00004186"/>
    </source>
</evidence>
<dbReference type="OMA" id="ARFWKQF"/>
<dbReference type="GeneID" id="63788044"/>
<evidence type="ECO:0000313" key="18">
    <source>
        <dbReference type="EMBL" id="ORY79559.1"/>
    </source>
</evidence>
<dbReference type="GO" id="GO:0072686">
    <property type="term" value="C:mitotic spindle"/>
    <property type="evidence" value="ECO:0007669"/>
    <property type="project" value="InterPro"/>
</dbReference>
<keyword evidence="7" id="KW-0963">Cytoplasm</keyword>
<evidence type="ECO:0000256" key="12">
    <source>
        <dbReference type="ARBA" id="ARBA00022838"/>
    </source>
</evidence>
<comment type="similarity">
    <text evidence="4">Belongs to the DASH complex ASK1 family.</text>
</comment>
<dbReference type="STRING" id="56484.A0A1Y2F6S3"/>
<evidence type="ECO:0000313" key="19">
    <source>
        <dbReference type="Proteomes" id="UP000193685"/>
    </source>
</evidence>
<reference evidence="18 19" key="1">
    <citation type="submission" date="2016-07" db="EMBL/GenBank/DDBJ databases">
        <title>Pervasive Adenine N6-methylation of Active Genes in Fungi.</title>
        <authorList>
            <consortium name="DOE Joint Genome Institute"/>
            <person name="Mondo S.J."/>
            <person name="Dannebaum R.O."/>
            <person name="Kuo R.C."/>
            <person name="Labutti K."/>
            <person name="Haridas S."/>
            <person name="Kuo A."/>
            <person name="Salamov A."/>
            <person name="Ahrendt S.R."/>
            <person name="Lipzen A."/>
            <person name="Sullivan W."/>
            <person name="Andreopoulos W.B."/>
            <person name="Clum A."/>
            <person name="Lindquist E."/>
            <person name="Daum C."/>
            <person name="Ramamoorthy G.K."/>
            <person name="Gryganskyi A."/>
            <person name="Culley D."/>
            <person name="Magnuson J.K."/>
            <person name="James T.Y."/>
            <person name="O'Malley M.A."/>
            <person name="Stajich J.E."/>
            <person name="Spatafora J.W."/>
            <person name="Visel A."/>
            <person name="Grigoriev I.V."/>
        </authorList>
    </citation>
    <scope>NUCLEOTIDE SEQUENCE [LARGE SCALE GENOMIC DNA]</scope>
    <source>
        <strain evidence="18 19">12-1054</strain>
    </source>
</reference>
<dbReference type="Proteomes" id="UP000193685">
    <property type="component" value="Unassembled WGS sequence"/>
</dbReference>
<keyword evidence="8" id="KW-0132">Cell division</keyword>
<keyword evidence="6" id="KW-0158">Chromosome</keyword>
<dbReference type="GO" id="GO:0008608">
    <property type="term" value="P:attachment of spindle microtubules to kinetochore"/>
    <property type="evidence" value="ECO:0007669"/>
    <property type="project" value="InterPro"/>
</dbReference>
<keyword evidence="13" id="KW-0206">Cytoskeleton</keyword>
<keyword evidence="11" id="KW-0159">Chromosome partition</keyword>
<dbReference type="InterPro" id="IPR013964">
    <property type="entry name" value="DASH_Ask1"/>
</dbReference>
<feature type="compositionally biased region" description="Polar residues" evidence="17">
    <location>
        <begin position="105"/>
        <end position="115"/>
    </location>
</feature>